<proteinExistence type="predicted"/>
<dbReference type="AlphaFoldDB" id="A0A1M4TID0"/>
<dbReference type="EMBL" id="FQVG01000004">
    <property type="protein sequence ID" value="SHE44262.1"/>
    <property type="molecule type" value="Genomic_DNA"/>
</dbReference>
<feature type="domain" description="DUF2344" evidence="1">
    <location>
        <begin position="3"/>
        <end position="188"/>
    </location>
</feature>
<protein>
    <submittedName>
        <fullName evidence="2">Radical SAM-linked protein</fullName>
    </submittedName>
</protein>
<evidence type="ECO:0000313" key="2">
    <source>
        <dbReference type="EMBL" id="SHE44262.1"/>
    </source>
</evidence>
<dbReference type="InterPro" id="IPR018768">
    <property type="entry name" value="DUF2344"/>
</dbReference>
<dbReference type="Proteomes" id="UP000184423">
    <property type="component" value="Unassembled WGS sequence"/>
</dbReference>
<gene>
    <name evidence="2" type="ORF">SAMN02746091_00403</name>
</gene>
<dbReference type="Pfam" id="PF10105">
    <property type="entry name" value="DUF2344"/>
    <property type="match status" value="1"/>
</dbReference>
<evidence type="ECO:0000259" key="1">
    <source>
        <dbReference type="Pfam" id="PF10105"/>
    </source>
</evidence>
<dbReference type="RefSeq" id="WP_035166046.1">
    <property type="nucleotide sequence ID" value="NZ_FQVG01000004.1"/>
</dbReference>
<evidence type="ECO:0000313" key="3">
    <source>
        <dbReference type="Proteomes" id="UP000184423"/>
    </source>
</evidence>
<organism evidence="2 3">
    <name type="scientific">Caloramator proteoclasticus DSM 10124</name>
    <dbReference type="NCBI Taxonomy" id="1121262"/>
    <lineage>
        <taxon>Bacteria</taxon>
        <taxon>Bacillati</taxon>
        <taxon>Bacillota</taxon>
        <taxon>Clostridia</taxon>
        <taxon>Eubacteriales</taxon>
        <taxon>Clostridiaceae</taxon>
        <taxon>Caloramator</taxon>
    </lineage>
</organism>
<accession>A0A1M4TID0</accession>
<name>A0A1M4TID0_9CLOT</name>
<reference evidence="3" key="1">
    <citation type="submission" date="2016-11" db="EMBL/GenBank/DDBJ databases">
        <authorList>
            <person name="Varghese N."/>
            <person name="Submissions S."/>
        </authorList>
    </citation>
    <scope>NUCLEOTIDE SEQUENCE [LARGE SCALE GENOMIC DNA]</scope>
    <source>
        <strain evidence="3">DSM 10124</strain>
    </source>
</reference>
<keyword evidence="3" id="KW-1185">Reference proteome</keyword>
<dbReference type="NCBIfam" id="TIGR03936">
    <property type="entry name" value="sam_1_link_chp"/>
    <property type="match status" value="1"/>
</dbReference>
<sequence>MNRYVFKLKKMGNTKYISHLDTMRTLHRAIRRAGLPLTYSKGFNPHPSISFASPLSVGIESFAEYIDIEFDSFIDKNEILEKINFNMPIGLEVLKVIPINKKMPTCMAATYASRYEIKLKRSQNNKIEEAVNNIINAKEIIKTKKTKSGEKSINIKEMIFDLKIKNIDENYFILECIVLTSNSGSLSPEVIADILKESVAIGVPIIKRTEMYTKVKNDLVPLDEFFSRM</sequence>